<evidence type="ECO:0000256" key="1">
    <source>
        <dbReference type="ARBA" id="ARBA00001913"/>
    </source>
</evidence>
<feature type="region of interest" description="Disordered" evidence="15">
    <location>
        <begin position="90"/>
        <end position="209"/>
    </location>
</feature>
<evidence type="ECO:0000313" key="16">
    <source>
        <dbReference type="EMBL" id="CAE6419860.1"/>
    </source>
</evidence>
<feature type="compositionally biased region" description="Basic and acidic residues" evidence="15">
    <location>
        <begin position="37"/>
        <end position="58"/>
    </location>
</feature>
<feature type="compositionally biased region" description="Basic and acidic residues" evidence="15">
    <location>
        <begin position="348"/>
        <end position="370"/>
    </location>
</feature>
<protein>
    <recommendedName>
        <fullName evidence="13">alpha-1,2-Mannosidase</fullName>
        <ecNumber evidence="13">3.2.1.-</ecNumber>
    </recommendedName>
</protein>
<dbReference type="Pfam" id="PF01532">
    <property type="entry name" value="Glyco_hydro_47"/>
    <property type="match status" value="1"/>
</dbReference>
<evidence type="ECO:0000256" key="6">
    <source>
        <dbReference type="ARBA" id="ARBA00022837"/>
    </source>
</evidence>
<sequence>MDLASDYPAHDRSESKYSDPPIGYINSDDDDDSSVEEEPRERAATQDSRQSDGVHDMQSHFQALLPKLTSISSTERASLAEHVYPTASRDGNARFARAPSSSGITRHRGGPPTVTTSPRDPSQRRDSILTASESSFMSAASPSVGPNDQSRSYRESSANLPLDHPYRRPGKHRVGESPTPEEYMALPPEAKKKVDNRLSARRSRAKRKEHVHVLTSTITEQQNTIELLRIENKQLNDHIANLSRAGYSLHPPPFQPGLLPHPSPHLGHIPGPPGRAHPQLPHLSGSPRRTHPAHSPTLSHPSTSSGLVAAAGPPAGPGQVPILGHSVALASRSDASGSNYMAQGRGRPRYDSPGRGTKREVNDEVDDRLRTRVRYASPERMNRARESEGRRMSYSSFRSSPQSAEYRSRYAPKQAGPSSRSPSPQPRWEHLPPSLAAARQDTTEDVSDYRIPIQISGQGLFSDRLATLIRVHKRAVLTYQSSRRGQMTEREEERMEGVLVAAEAIGKEVEELTDEFHYKNNKAPKPQNELDKNISPPKPANTGSFYWAIAAGLLGCALTFSGLIPFNRSPTSQGPSTPHVSVKLKVDIEKRDAIVAAFRHAYSAYERDAFGADEYHPISQKGSNLTDAGGIGYTIVDSLDTIILMQQQGYDFDAEYARAKTWVRDTLSFDRDANFNTFETTIRVFGGLLSAHYLTSDDVYLDRARELADRIMPVFETPVGLPTSMVNLCESKKDGKCISKGILDKDNGNLISVAEAATLQLEFKYLSYLTEEDNYWRAVEKVMGVIKQSATQPIVPIFLSAETGQFVVSDIRLGSRGDSYYEYLLKQYLQTDRSEAVYRVMYDDAMAAIRGHLLMRTPTSKIVHTGELQPTRAGGYQQRDWKLVPKQDHLVCFLGGSLLLGVTDGGRMRVPPDMSKFNEREKNDWTMGVKLIEGCMATHETATGLAPEIAHFRTKHDPAMVREQAPHDWYIKGTTDIENDTSYDARYILRPETVESLFLAYRLTGDPQYRRWGWSIFQSIEKHCKVSSGGYATVLNVDKLPVRWDDKQETFLLSETLKYLFLLFSDDTVLPLDEVVFNTEAHPFPVFTPSLRTGFA</sequence>
<keyword evidence="5 13" id="KW-0378">Hydrolase</keyword>
<feature type="compositionally biased region" description="Pro residues" evidence="15">
    <location>
        <begin position="253"/>
        <end position="263"/>
    </location>
</feature>
<dbReference type="EMBL" id="CAJMWS010000320">
    <property type="protein sequence ID" value="CAE6419860.1"/>
    <property type="molecule type" value="Genomic_DNA"/>
</dbReference>
<feature type="compositionally biased region" description="Low complexity" evidence="15">
    <location>
        <begin position="293"/>
        <end position="313"/>
    </location>
</feature>
<comment type="catalytic activity">
    <reaction evidence="8">
        <text>N(4)-(alpha-D-Man-(1-&gt;2)-alpha-D-Man-(1-&gt;2)-alpha-D-Man-(1-&gt;3)-[alpha-D-Man-(1-&gt;3)-[alpha-D-Man-(1-&gt;2)-alpha-D-Man-(1-&gt;6)]-alpha-D-Man-(1-&gt;6)]-beta-D-Man-(1-&gt;4)-beta-D-GlcNAc-(1-&gt;4)-beta-D-GlcNAc)-L-asparaginyl-[protein] (N-glucan mannose isomer 8A1,2,3B1,3) + 3 H2O = N(4)-(alpha-D-Man-(1-&gt;3)-[alpha-D-Man-(1-&gt;3)-[alpha-D-Man-(1-&gt;6)]-alpha-D-Man-(1-&gt;6)]-beta-D-Man-(1-&gt;4)-beta-D-GlcNAc-(1-&gt;4)-beta-D-GlcNAc)-L-asparaginyl-[protein] (N-glucan mannose isomer 5A1,2) + 3 beta-D-mannose</text>
        <dbReference type="Rhea" id="RHEA:56028"/>
        <dbReference type="Rhea" id="RHEA-COMP:14358"/>
        <dbReference type="Rhea" id="RHEA-COMP:14367"/>
        <dbReference type="ChEBI" id="CHEBI:15377"/>
        <dbReference type="ChEBI" id="CHEBI:28563"/>
        <dbReference type="ChEBI" id="CHEBI:59087"/>
        <dbReference type="ChEBI" id="CHEBI:60628"/>
        <dbReference type="EC" id="3.2.1.113"/>
    </reaction>
</comment>
<feature type="active site" description="Proton donor" evidence="10">
    <location>
        <position position="679"/>
    </location>
</feature>
<evidence type="ECO:0000256" key="10">
    <source>
        <dbReference type="PIRSR" id="PIRSR601382-1"/>
    </source>
</evidence>
<dbReference type="GO" id="GO:0003700">
    <property type="term" value="F:DNA-binding transcription factor activity"/>
    <property type="evidence" value="ECO:0007669"/>
    <property type="project" value="InterPro"/>
</dbReference>
<dbReference type="InterPro" id="IPR050749">
    <property type="entry name" value="Glycosyl_Hydrolase_47"/>
</dbReference>
<evidence type="ECO:0000256" key="4">
    <source>
        <dbReference type="ARBA" id="ARBA00022723"/>
    </source>
</evidence>
<feature type="compositionally biased region" description="Basic residues" evidence="15">
    <location>
        <begin position="199"/>
        <end position="209"/>
    </location>
</feature>
<accession>A0A8H3AIA5</accession>
<dbReference type="GO" id="GO:0005975">
    <property type="term" value="P:carbohydrate metabolic process"/>
    <property type="evidence" value="ECO:0007669"/>
    <property type="project" value="InterPro"/>
</dbReference>
<evidence type="ECO:0000256" key="15">
    <source>
        <dbReference type="SAM" id="MobiDB-lite"/>
    </source>
</evidence>
<dbReference type="InterPro" id="IPR036026">
    <property type="entry name" value="Seven-hairpin_glycosidases"/>
</dbReference>
<keyword evidence="4 11" id="KW-0479">Metal-binding</keyword>
<dbReference type="PANTHER" id="PTHR11742">
    <property type="entry name" value="MANNOSYL-OLIGOSACCHARIDE ALPHA-1,2-MANNOSIDASE-RELATED"/>
    <property type="match status" value="1"/>
</dbReference>
<dbReference type="InterPro" id="IPR046347">
    <property type="entry name" value="bZIP_sf"/>
</dbReference>
<feature type="region of interest" description="Disordered" evidence="15">
    <location>
        <begin position="334"/>
        <end position="431"/>
    </location>
</feature>
<feature type="compositionally biased region" description="Low complexity" evidence="15">
    <location>
        <begin position="131"/>
        <end position="143"/>
    </location>
</feature>
<feature type="active site" evidence="10">
    <location>
        <position position="992"/>
    </location>
</feature>
<evidence type="ECO:0000256" key="8">
    <source>
        <dbReference type="ARBA" id="ARBA00047669"/>
    </source>
</evidence>
<dbReference type="SUPFAM" id="SSF57959">
    <property type="entry name" value="Leucine zipper domain"/>
    <property type="match status" value="1"/>
</dbReference>
<evidence type="ECO:0000256" key="3">
    <source>
        <dbReference type="ARBA" id="ARBA00007658"/>
    </source>
</evidence>
<evidence type="ECO:0000256" key="14">
    <source>
        <dbReference type="SAM" id="Coils"/>
    </source>
</evidence>
<evidence type="ECO:0000256" key="7">
    <source>
        <dbReference type="ARBA" id="ARBA00023157"/>
    </source>
</evidence>
<evidence type="ECO:0000256" key="2">
    <source>
        <dbReference type="ARBA" id="ARBA00004922"/>
    </source>
</evidence>
<evidence type="ECO:0000256" key="12">
    <source>
        <dbReference type="PIRSR" id="PIRSR601382-3"/>
    </source>
</evidence>
<dbReference type="InterPro" id="IPR001382">
    <property type="entry name" value="Glyco_hydro_47"/>
</dbReference>
<dbReference type="PRINTS" id="PR00747">
    <property type="entry name" value="GLYHDRLASE47"/>
</dbReference>
<feature type="region of interest" description="Disordered" evidence="15">
    <location>
        <begin position="253"/>
        <end position="322"/>
    </location>
</feature>
<dbReference type="Proteomes" id="UP000663846">
    <property type="component" value="Unassembled WGS sequence"/>
</dbReference>
<evidence type="ECO:0000313" key="17">
    <source>
        <dbReference type="Proteomes" id="UP000663846"/>
    </source>
</evidence>
<dbReference type="GO" id="GO:0004571">
    <property type="term" value="F:mannosyl-oligosaccharide 1,2-alpha-mannosidase activity"/>
    <property type="evidence" value="ECO:0007669"/>
    <property type="project" value="UniProtKB-EC"/>
</dbReference>
<evidence type="ECO:0000256" key="11">
    <source>
        <dbReference type="PIRSR" id="PIRSR601382-2"/>
    </source>
</evidence>
<feature type="disulfide bond" evidence="12">
    <location>
        <begin position="892"/>
        <end position="935"/>
    </location>
</feature>
<name>A0A8H3AIA5_9AGAM</name>
<keyword evidence="6 11" id="KW-0106">Calcium</keyword>
<dbReference type="EC" id="3.2.1.-" evidence="13"/>
<evidence type="ECO:0000256" key="9">
    <source>
        <dbReference type="ARBA" id="ARBA00048605"/>
    </source>
</evidence>
<feature type="region of interest" description="Disordered" evidence="15">
    <location>
        <begin position="1"/>
        <end position="60"/>
    </location>
</feature>
<feature type="coiled-coil region" evidence="14">
    <location>
        <begin position="218"/>
        <end position="245"/>
    </location>
</feature>
<dbReference type="GO" id="GO:0036503">
    <property type="term" value="P:ERAD pathway"/>
    <property type="evidence" value="ECO:0007669"/>
    <property type="project" value="UniProtKB-ARBA"/>
</dbReference>
<dbReference type="Gene3D" id="1.50.10.10">
    <property type="match status" value="1"/>
</dbReference>
<feature type="compositionally biased region" description="Polar residues" evidence="15">
    <location>
        <begin position="144"/>
        <end position="159"/>
    </location>
</feature>
<evidence type="ECO:0000256" key="13">
    <source>
        <dbReference type="RuleBase" id="RU361193"/>
    </source>
</evidence>
<dbReference type="Gene3D" id="1.20.5.170">
    <property type="match status" value="1"/>
</dbReference>
<keyword evidence="13" id="KW-0326">Glycosidase</keyword>
<dbReference type="SUPFAM" id="SSF48225">
    <property type="entry name" value="Seven-hairpin glycosidases"/>
    <property type="match status" value="1"/>
</dbReference>
<feature type="compositionally biased region" description="Basic and acidic residues" evidence="15">
    <location>
        <begin position="380"/>
        <end position="391"/>
    </location>
</feature>
<feature type="active site" evidence="10">
    <location>
        <position position="818"/>
    </location>
</feature>
<comment type="caution">
    <text evidence="16">The sequence shown here is derived from an EMBL/GenBank/DDBJ whole genome shotgun (WGS) entry which is preliminary data.</text>
</comment>
<feature type="active site" description="Proton donor" evidence="10">
    <location>
        <position position="948"/>
    </location>
</feature>
<feature type="compositionally biased region" description="Basic and acidic residues" evidence="15">
    <location>
        <begin position="189"/>
        <end position="198"/>
    </location>
</feature>
<keyword evidence="7 12" id="KW-1015">Disulfide bond</keyword>
<dbReference type="GO" id="GO:0005509">
    <property type="term" value="F:calcium ion binding"/>
    <property type="evidence" value="ECO:0007669"/>
    <property type="project" value="InterPro"/>
</dbReference>
<comment type="similarity">
    <text evidence="3 13">Belongs to the glycosyl hydrolase 47 family.</text>
</comment>
<feature type="compositionally biased region" description="Acidic residues" evidence="15">
    <location>
        <begin position="27"/>
        <end position="36"/>
    </location>
</feature>
<comment type="pathway">
    <text evidence="2">Protein modification; protein glycosylation.</text>
</comment>
<dbReference type="AlphaFoldDB" id="A0A8H3AIA5"/>
<gene>
    <name evidence="16" type="ORF">RDB_LOCUS83769</name>
</gene>
<dbReference type="PANTHER" id="PTHR11742:SF55">
    <property type="entry name" value="ENDOPLASMIC RETICULUM MANNOSYL-OLIGOSACCHARIDE 1,2-ALPHA-MANNOSIDASE"/>
    <property type="match status" value="1"/>
</dbReference>
<comment type="catalytic activity">
    <reaction evidence="9">
        <text>N(4)-(alpha-D-Man-(1-&gt;2)-alpha-D-Man-(1-&gt;2)-alpha-D-Man-(1-&gt;3)-[alpha-D-Man-(1-&gt;2)-alpha-D-Man-(1-&gt;3)-[alpha-D-Man-(1-&gt;2)-alpha-D-Man-(1-&gt;6)]-alpha-D-Man-(1-&gt;6)]-beta-D-Man-(1-&gt;4)-beta-D-GlcNAc-(1-&gt;4)-beta-D-GlcNAc)-L-asparaginyl-[protein] (N-glucan mannose isomer 9A1,2,3B1,2,3) + 4 H2O = N(4)-(alpha-D-Man-(1-&gt;3)-[alpha-D-Man-(1-&gt;3)-[alpha-D-Man-(1-&gt;6)]-alpha-D-Man-(1-&gt;6)]-beta-D-Man-(1-&gt;4)-beta-D-GlcNAc-(1-&gt;4)-beta-D-GlcNAc)-L-asparaginyl-[protein] (N-glucan mannose isomer 5A1,2) + 4 beta-D-mannose</text>
        <dbReference type="Rhea" id="RHEA:56008"/>
        <dbReference type="Rhea" id="RHEA-COMP:14356"/>
        <dbReference type="Rhea" id="RHEA-COMP:14367"/>
        <dbReference type="ChEBI" id="CHEBI:15377"/>
        <dbReference type="ChEBI" id="CHEBI:28563"/>
        <dbReference type="ChEBI" id="CHEBI:59087"/>
        <dbReference type="ChEBI" id="CHEBI:139493"/>
        <dbReference type="EC" id="3.2.1.113"/>
    </reaction>
</comment>
<dbReference type="InterPro" id="IPR012341">
    <property type="entry name" value="6hp_glycosidase-like_sf"/>
</dbReference>
<evidence type="ECO:0000256" key="5">
    <source>
        <dbReference type="ARBA" id="ARBA00022801"/>
    </source>
</evidence>
<feature type="compositionally biased region" description="Polar residues" evidence="15">
    <location>
        <begin position="393"/>
        <end position="405"/>
    </location>
</feature>
<dbReference type="GO" id="GO:0005783">
    <property type="term" value="C:endoplasmic reticulum"/>
    <property type="evidence" value="ECO:0007669"/>
    <property type="project" value="TreeGrafter"/>
</dbReference>
<organism evidence="16 17">
    <name type="scientific">Rhizoctonia solani</name>
    <dbReference type="NCBI Taxonomy" id="456999"/>
    <lineage>
        <taxon>Eukaryota</taxon>
        <taxon>Fungi</taxon>
        <taxon>Dikarya</taxon>
        <taxon>Basidiomycota</taxon>
        <taxon>Agaricomycotina</taxon>
        <taxon>Agaricomycetes</taxon>
        <taxon>Cantharellales</taxon>
        <taxon>Ceratobasidiaceae</taxon>
        <taxon>Rhizoctonia</taxon>
    </lineage>
</organism>
<feature type="binding site" evidence="11">
    <location>
        <position position="1079"/>
    </location>
    <ligand>
        <name>Ca(2+)</name>
        <dbReference type="ChEBI" id="CHEBI:29108"/>
    </ligand>
</feature>
<proteinExistence type="inferred from homology"/>
<keyword evidence="14" id="KW-0175">Coiled coil</keyword>
<reference evidence="16" key="1">
    <citation type="submission" date="2021-01" db="EMBL/GenBank/DDBJ databases">
        <authorList>
            <person name="Kaushik A."/>
        </authorList>
    </citation>
    <scope>NUCLEOTIDE SEQUENCE</scope>
    <source>
        <strain evidence="16">AG1-1C</strain>
    </source>
</reference>
<dbReference type="GO" id="GO:0016020">
    <property type="term" value="C:membrane"/>
    <property type="evidence" value="ECO:0007669"/>
    <property type="project" value="InterPro"/>
</dbReference>
<comment type="cofactor">
    <cofactor evidence="1 11">
        <name>Ca(2+)</name>
        <dbReference type="ChEBI" id="CHEBI:29108"/>
    </cofactor>
</comment>
<feature type="compositionally biased region" description="Basic and acidic residues" evidence="15">
    <location>
        <begin position="8"/>
        <end position="17"/>
    </location>
</feature>